<evidence type="ECO:0000313" key="3">
    <source>
        <dbReference type="Proteomes" id="UP000178700"/>
    </source>
</evidence>
<evidence type="ECO:0000313" key="2">
    <source>
        <dbReference type="EMBL" id="OGI64738.1"/>
    </source>
</evidence>
<feature type="compositionally biased region" description="Polar residues" evidence="1">
    <location>
        <begin position="59"/>
        <end position="74"/>
    </location>
</feature>
<sequence>MVTYNAEDTYAGIRTHIATGQLVIGGNPFSHRAYQARQAGMTAQTPPRQTPTASPLELTLSNTPQPPIQQSHYQVAQGGEVDVTK</sequence>
<dbReference type="EMBL" id="MFTJ01000039">
    <property type="protein sequence ID" value="OGI64738.1"/>
    <property type="molecule type" value="Genomic_DNA"/>
</dbReference>
<dbReference type="Proteomes" id="UP000178700">
    <property type="component" value="Unassembled WGS sequence"/>
</dbReference>
<reference evidence="2 3" key="1">
    <citation type="journal article" date="2016" name="Nat. Commun.">
        <title>Thousands of microbial genomes shed light on interconnected biogeochemical processes in an aquifer system.</title>
        <authorList>
            <person name="Anantharaman K."/>
            <person name="Brown C.T."/>
            <person name="Hug L.A."/>
            <person name="Sharon I."/>
            <person name="Castelle C.J."/>
            <person name="Probst A.J."/>
            <person name="Thomas B.C."/>
            <person name="Singh A."/>
            <person name="Wilkins M.J."/>
            <person name="Karaoz U."/>
            <person name="Brodie E.L."/>
            <person name="Williams K.H."/>
            <person name="Hubbard S.S."/>
            <person name="Banfield J.F."/>
        </authorList>
    </citation>
    <scope>NUCLEOTIDE SEQUENCE [LARGE SCALE GENOMIC DNA]</scope>
</reference>
<feature type="compositionally biased region" description="Low complexity" evidence="1">
    <location>
        <begin position="42"/>
        <end position="55"/>
    </location>
</feature>
<evidence type="ECO:0000256" key="1">
    <source>
        <dbReference type="SAM" id="MobiDB-lite"/>
    </source>
</evidence>
<comment type="caution">
    <text evidence="2">The sequence shown here is derived from an EMBL/GenBank/DDBJ whole genome shotgun (WGS) entry which is preliminary data.</text>
</comment>
<gene>
    <name evidence="2" type="ORF">A2642_02825</name>
</gene>
<feature type="region of interest" description="Disordered" evidence="1">
    <location>
        <begin position="36"/>
        <end position="85"/>
    </location>
</feature>
<proteinExistence type="predicted"/>
<accession>A0A1F6V550</accession>
<organism evidence="2 3">
    <name type="scientific">Candidatus Nomurabacteria bacterium RIFCSPHIGHO2_01_FULL_39_10</name>
    <dbReference type="NCBI Taxonomy" id="1801733"/>
    <lineage>
        <taxon>Bacteria</taxon>
        <taxon>Candidatus Nomuraibacteriota</taxon>
    </lineage>
</organism>
<dbReference type="AlphaFoldDB" id="A0A1F6V550"/>
<name>A0A1F6V550_9BACT</name>
<protein>
    <submittedName>
        <fullName evidence="2">Uncharacterized protein</fullName>
    </submittedName>
</protein>